<reference evidence="1 2" key="1">
    <citation type="submission" date="2018-09" db="EMBL/GenBank/DDBJ databases">
        <title>Complete genome sequence of Cupriavidus oxalaticus T2, a bacterium capable of phenol tolerance and degradation.</title>
        <authorList>
            <person name="Yan J."/>
        </authorList>
    </citation>
    <scope>NUCLEOTIDE SEQUENCE [LARGE SCALE GENOMIC DNA]</scope>
    <source>
        <strain evidence="1 2">T2</strain>
    </source>
</reference>
<name>A0A5P3VH36_9BURK</name>
<evidence type="ECO:0000313" key="1">
    <source>
        <dbReference type="EMBL" id="QEZ44149.1"/>
    </source>
</evidence>
<proteinExistence type="predicted"/>
<gene>
    <name evidence="1" type="ORF">D2917_07840</name>
</gene>
<dbReference type="AlphaFoldDB" id="A0A5P3VH36"/>
<accession>A0A5P3VH36</accession>
<protein>
    <submittedName>
        <fullName evidence="1">Uncharacterized protein</fullName>
    </submittedName>
</protein>
<dbReference type="Proteomes" id="UP000325743">
    <property type="component" value="Chromosome 1"/>
</dbReference>
<evidence type="ECO:0000313" key="2">
    <source>
        <dbReference type="Proteomes" id="UP000325743"/>
    </source>
</evidence>
<organism evidence="1 2">
    <name type="scientific">Cupriavidus oxalaticus</name>
    <dbReference type="NCBI Taxonomy" id="96344"/>
    <lineage>
        <taxon>Bacteria</taxon>
        <taxon>Pseudomonadati</taxon>
        <taxon>Pseudomonadota</taxon>
        <taxon>Betaproteobacteria</taxon>
        <taxon>Burkholderiales</taxon>
        <taxon>Burkholderiaceae</taxon>
        <taxon>Cupriavidus</taxon>
    </lineage>
</organism>
<dbReference type="EMBL" id="CP032518">
    <property type="protein sequence ID" value="QEZ44149.1"/>
    <property type="molecule type" value="Genomic_DNA"/>
</dbReference>
<sequence length="149" mass="16535">MLRITVELLPGGCEDGQKILATGDIARVTGRRLGTYSIVLHEEPFGMIARGELVNYPRYGKSIWDLVARCAIVAMTGREEMPPRPTLPDVPIHHTGSLPYVRLSEIPQPARALFERNLQTLTRSLIAGVDEPGECVRASVWVDFLDGKR</sequence>